<evidence type="ECO:0000259" key="4">
    <source>
        <dbReference type="PROSITE" id="PS01124"/>
    </source>
</evidence>
<dbReference type="PROSITE" id="PS01124">
    <property type="entry name" value="HTH_ARAC_FAMILY_2"/>
    <property type="match status" value="1"/>
</dbReference>
<keyword evidence="6" id="KW-1185">Reference proteome</keyword>
<reference evidence="5 6" key="1">
    <citation type="submission" date="2018-09" db="EMBL/GenBank/DDBJ databases">
        <title>Genomic Encyclopedia of Type Strains, Phase III (KMG-III): the genomes of soil and plant-associated and newly described type strains.</title>
        <authorList>
            <person name="Whitman W."/>
        </authorList>
    </citation>
    <scope>NUCLEOTIDE SEQUENCE [LARGE SCALE GENOMIC DNA]</scope>
    <source>
        <strain evidence="5 6">CECT 7938</strain>
    </source>
</reference>
<dbReference type="Proteomes" id="UP000286246">
    <property type="component" value="Unassembled WGS sequence"/>
</dbReference>
<keyword evidence="1" id="KW-0805">Transcription regulation</keyword>
<keyword evidence="3" id="KW-0804">Transcription</keyword>
<dbReference type="SMART" id="SM00342">
    <property type="entry name" value="HTH_ARAC"/>
    <property type="match status" value="1"/>
</dbReference>
<dbReference type="GO" id="GO:0003700">
    <property type="term" value="F:DNA-binding transcription factor activity"/>
    <property type="evidence" value="ECO:0007669"/>
    <property type="project" value="InterPro"/>
</dbReference>
<feature type="domain" description="HTH araC/xylS-type" evidence="4">
    <location>
        <begin position="26"/>
        <end position="123"/>
    </location>
</feature>
<name>A0A420AR24_SPHD1</name>
<sequence>MTEVLSPHNKRRSEEITIQYFELLDRHLSELVNGTAMEMLELKDIASTLCISQKHLIKIIQETSGNHPCHFYVHKILTCTKDLLANSTLTISAIAQTLTYDPSNFTKFFKKYEGLTPSEFRQLKKAKSSP</sequence>
<dbReference type="RefSeq" id="WP_120260762.1">
    <property type="nucleotide sequence ID" value="NZ_RAPY01000004.1"/>
</dbReference>
<dbReference type="PANTHER" id="PTHR43280">
    <property type="entry name" value="ARAC-FAMILY TRANSCRIPTIONAL REGULATOR"/>
    <property type="match status" value="1"/>
</dbReference>
<evidence type="ECO:0000313" key="5">
    <source>
        <dbReference type="EMBL" id="RKE46918.1"/>
    </source>
</evidence>
<protein>
    <submittedName>
        <fullName evidence="5">AraC-like DNA-binding protein</fullName>
    </submittedName>
</protein>
<evidence type="ECO:0000256" key="1">
    <source>
        <dbReference type="ARBA" id="ARBA00023015"/>
    </source>
</evidence>
<evidence type="ECO:0000313" key="6">
    <source>
        <dbReference type="Proteomes" id="UP000286246"/>
    </source>
</evidence>
<dbReference type="AlphaFoldDB" id="A0A420AR24"/>
<evidence type="ECO:0000256" key="3">
    <source>
        <dbReference type="ARBA" id="ARBA00023163"/>
    </source>
</evidence>
<dbReference type="SUPFAM" id="SSF46689">
    <property type="entry name" value="Homeodomain-like"/>
    <property type="match status" value="1"/>
</dbReference>
<dbReference type="OrthoDB" id="956952at2"/>
<comment type="caution">
    <text evidence="5">The sequence shown here is derived from an EMBL/GenBank/DDBJ whole genome shotgun (WGS) entry which is preliminary data.</text>
</comment>
<proteinExistence type="predicted"/>
<dbReference type="EMBL" id="RAPY01000004">
    <property type="protein sequence ID" value="RKE46918.1"/>
    <property type="molecule type" value="Genomic_DNA"/>
</dbReference>
<evidence type="ECO:0000256" key="2">
    <source>
        <dbReference type="ARBA" id="ARBA00023125"/>
    </source>
</evidence>
<organism evidence="5 6">
    <name type="scientific">Sphingobacterium detergens</name>
    <dbReference type="NCBI Taxonomy" id="1145106"/>
    <lineage>
        <taxon>Bacteria</taxon>
        <taxon>Pseudomonadati</taxon>
        <taxon>Bacteroidota</taxon>
        <taxon>Sphingobacteriia</taxon>
        <taxon>Sphingobacteriales</taxon>
        <taxon>Sphingobacteriaceae</taxon>
        <taxon>Sphingobacterium</taxon>
    </lineage>
</organism>
<dbReference type="Gene3D" id="1.10.10.60">
    <property type="entry name" value="Homeodomain-like"/>
    <property type="match status" value="1"/>
</dbReference>
<gene>
    <name evidence="5" type="ORF">DFQ12_4076</name>
</gene>
<dbReference type="Pfam" id="PF12833">
    <property type="entry name" value="HTH_18"/>
    <property type="match status" value="1"/>
</dbReference>
<dbReference type="GO" id="GO:0043565">
    <property type="term" value="F:sequence-specific DNA binding"/>
    <property type="evidence" value="ECO:0007669"/>
    <property type="project" value="InterPro"/>
</dbReference>
<keyword evidence="2 5" id="KW-0238">DNA-binding</keyword>
<dbReference type="InterPro" id="IPR009057">
    <property type="entry name" value="Homeodomain-like_sf"/>
</dbReference>
<accession>A0A420AR24</accession>
<dbReference type="InterPro" id="IPR018060">
    <property type="entry name" value="HTH_AraC"/>
</dbReference>
<dbReference type="PANTHER" id="PTHR43280:SF32">
    <property type="entry name" value="TRANSCRIPTIONAL REGULATORY PROTEIN"/>
    <property type="match status" value="1"/>
</dbReference>